<dbReference type="Proteomes" id="UP000663882">
    <property type="component" value="Unassembled WGS sequence"/>
</dbReference>
<sequence>MAEAIQSGKESRFTDLYNEPVDHLLSPIKGYQDKSLISLAEAIEPVSGFFNEIEDNVFVALHNCQNPANGLTQDESASIHLYTMQFDGGPSLYLLLNQSLRAKNREELKPWFSFLKLFLTALHKLPSKSGIIWRGVRGIDLSFKYKTGTKFAWWGVSSCTTHIEVLESDQFLGKHGQRTLFSIECINGKSVVAHSYFKNVEKEIILMPGSYFEVIGQLNPASELHIIQLREIMPPILLVKPPFSKSNELKSPSVVHKSMVKSDPKLDDSFEQTNISPPSSRTSSTYSIDDFPSTTIQKPTAPEIDTTMDDHVVSAQLKKQATKPQKPLSLIIKQV</sequence>
<dbReference type="InterPro" id="IPR000768">
    <property type="entry name" value="ART"/>
</dbReference>
<dbReference type="EMBL" id="CAJOAX010001393">
    <property type="protein sequence ID" value="CAF3711738.1"/>
    <property type="molecule type" value="Genomic_DNA"/>
</dbReference>
<evidence type="ECO:0000256" key="7">
    <source>
        <dbReference type="SAM" id="MobiDB-lite"/>
    </source>
</evidence>
<reference evidence="9" key="1">
    <citation type="submission" date="2021-02" db="EMBL/GenBank/DDBJ databases">
        <authorList>
            <person name="Nowell W R."/>
        </authorList>
    </citation>
    <scope>NUCLEOTIDE SEQUENCE</scope>
</reference>
<keyword evidence="2 6" id="KW-0328">Glycosyltransferase</keyword>
<dbReference type="Proteomes" id="UP000663823">
    <property type="component" value="Unassembled WGS sequence"/>
</dbReference>
<evidence type="ECO:0000256" key="5">
    <source>
        <dbReference type="ARBA" id="ARBA00047597"/>
    </source>
</evidence>
<dbReference type="EMBL" id="CAJNOU010003284">
    <property type="protein sequence ID" value="CAF1381932.1"/>
    <property type="molecule type" value="Genomic_DNA"/>
</dbReference>
<keyword evidence="6" id="KW-0521">NADP</keyword>
<evidence type="ECO:0000313" key="8">
    <source>
        <dbReference type="EMBL" id="CAF0878101.1"/>
    </source>
</evidence>
<dbReference type="Pfam" id="PF01129">
    <property type="entry name" value="ART"/>
    <property type="match status" value="1"/>
</dbReference>
<comment type="caution">
    <text evidence="9">The sequence shown here is derived from an EMBL/GenBank/DDBJ whole genome shotgun (WGS) entry which is preliminary data.</text>
</comment>
<dbReference type="EC" id="2.4.2.31" evidence="6"/>
<keyword evidence="3 6" id="KW-0808">Transferase</keyword>
<gene>
    <name evidence="11" type="ORF">FNK824_LOCUS25231</name>
    <name evidence="10" type="ORF">OTI717_LOCUS13227</name>
    <name evidence="8" type="ORF">RFH988_LOCUS7820</name>
    <name evidence="9" type="ORF">SEV965_LOCUS30460</name>
</gene>
<dbReference type="EMBL" id="CAJOBE010005860">
    <property type="protein sequence ID" value="CAF3987881.1"/>
    <property type="molecule type" value="Genomic_DNA"/>
</dbReference>
<organism evidence="9 12">
    <name type="scientific">Rotaria sordida</name>
    <dbReference type="NCBI Taxonomy" id="392033"/>
    <lineage>
        <taxon>Eukaryota</taxon>
        <taxon>Metazoa</taxon>
        <taxon>Spiralia</taxon>
        <taxon>Gnathifera</taxon>
        <taxon>Rotifera</taxon>
        <taxon>Eurotatoria</taxon>
        <taxon>Bdelloidea</taxon>
        <taxon>Philodinida</taxon>
        <taxon>Philodinidae</taxon>
        <taxon>Rotaria</taxon>
    </lineage>
</organism>
<dbReference type="AlphaFoldDB" id="A0A815JGC6"/>
<keyword evidence="4" id="KW-0548">Nucleotidyltransferase</keyword>
<keyword evidence="6" id="KW-0520">NAD</keyword>
<dbReference type="Gene3D" id="3.90.176.10">
    <property type="entry name" value="Toxin ADP-ribosyltransferase, Chain A, domain 1"/>
    <property type="match status" value="1"/>
</dbReference>
<dbReference type="GO" id="GO:0106274">
    <property type="term" value="F:NAD+-protein-arginine ADP-ribosyltransferase activity"/>
    <property type="evidence" value="ECO:0007669"/>
    <property type="project" value="UniProtKB-EC"/>
</dbReference>
<dbReference type="GO" id="GO:0016779">
    <property type="term" value="F:nucleotidyltransferase activity"/>
    <property type="evidence" value="ECO:0007669"/>
    <property type="project" value="UniProtKB-KW"/>
</dbReference>
<feature type="compositionally biased region" description="Low complexity" evidence="7">
    <location>
        <begin position="276"/>
        <end position="287"/>
    </location>
</feature>
<evidence type="ECO:0000256" key="1">
    <source>
        <dbReference type="ARBA" id="ARBA00009558"/>
    </source>
</evidence>
<dbReference type="EMBL" id="CAJNOO010000252">
    <property type="protein sequence ID" value="CAF0878101.1"/>
    <property type="molecule type" value="Genomic_DNA"/>
</dbReference>
<comment type="catalytic activity">
    <reaction evidence="5 6">
        <text>L-arginyl-[protein] + NAD(+) = N(omega)-(ADP-D-ribosyl)-L-arginyl-[protein] + nicotinamide + H(+)</text>
        <dbReference type="Rhea" id="RHEA:19149"/>
        <dbReference type="Rhea" id="RHEA-COMP:10532"/>
        <dbReference type="Rhea" id="RHEA-COMP:15087"/>
        <dbReference type="ChEBI" id="CHEBI:15378"/>
        <dbReference type="ChEBI" id="CHEBI:17154"/>
        <dbReference type="ChEBI" id="CHEBI:29965"/>
        <dbReference type="ChEBI" id="CHEBI:57540"/>
        <dbReference type="ChEBI" id="CHEBI:142554"/>
        <dbReference type="EC" id="2.4.2.31"/>
    </reaction>
</comment>
<dbReference type="Proteomes" id="UP000663889">
    <property type="component" value="Unassembled WGS sequence"/>
</dbReference>
<evidence type="ECO:0000256" key="6">
    <source>
        <dbReference type="RuleBase" id="RU361228"/>
    </source>
</evidence>
<name>A0A815JGC6_9BILA</name>
<evidence type="ECO:0000256" key="4">
    <source>
        <dbReference type="ARBA" id="ARBA00022695"/>
    </source>
</evidence>
<comment type="similarity">
    <text evidence="1 6">Belongs to the Arg-specific ADP-ribosyltransferase family.</text>
</comment>
<evidence type="ECO:0000313" key="11">
    <source>
        <dbReference type="EMBL" id="CAF3987881.1"/>
    </source>
</evidence>
<feature type="region of interest" description="Disordered" evidence="7">
    <location>
        <begin position="261"/>
        <end position="304"/>
    </location>
</feature>
<evidence type="ECO:0000256" key="3">
    <source>
        <dbReference type="ARBA" id="ARBA00022679"/>
    </source>
</evidence>
<dbReference type="OrthoDB" id="10019294at2759"/>
<accession>A0A815JGC6</accession>
<evidence type="ECO:0000313" key="12">
    <source>
        <dbReference type="Proteomes" id="UP000663889"/>
    </source>
</evidence>
<evidence type="ECO:0000313" key="9">
    <source>
        <dbReference type="EMBL" id="CAF1381932.1"/>
    </source>
</evidence>
<protein>
    <recommendedName>
        <fullName evidence="6">NAD(P)(+)--arginine ADP-ribosyltransferase</fullName>
        <ecNumber evidence="6">2.4.2.31</ecNumber>
    </recommendedName>
    <alternativeName>
        <fullName evidence="6">Mono(ADP-ribosyl)transferase</fullName>
    </alternativeName>
</protein>
<proteinExistence type="inferred from homology"/>
<evidence type="ECO:0000256" key="2">
    <source>
        <dbReference type="ARBA" id="ARBA00022676"/>
    </source>
</evidence>
<dbReference type="SUPFAM" id="SSF56399">
    <property type="entry name" value="ADP-ribosylation"/>
    <property type="match status" value="1"/>
</dbReference>
<dbReference type="Proteomes" id="UP000663874">
    <property type="component" value="Unassembled WGS sequence"/>
</dbReference>
<evidence type="ECO:0000313" key="10">
    <source>
        <dbReference type="EMBL" id="CAF3711738.1"/>
    </source>
</evidence>